<comment type="caution">
    <text evidence="1">The sequence shown here is derived from an EMBL/GenBank/DDBJ whole genome shotgun (WGS) entry which is preliminary data.</text>
</comment>
<gene>
    <name evidence="1" type="ORF">Amon02_000538800</name>
</gene>
<organism evidence="1 2">
    <name type="scientific">Ambrosiozyma monospora</name>
    <name type="common">Yeast</name>
    <name type="synonym">Endomycopsis monosporus</name>
    <dbReference type="NCBI Taxonomy" id="43982"/>
    <lineage>
        <taxon>Eukaryota</taxon>
        <taxon>Fungi</taxon>
        <taxon>Dikarya</taxon>
        <taxon>Ascomycota</taxon>
        <taxon>Saccharomycotina</taxon>
        <taxon>Pichiomycetes</taxon>
        <taxon>Pichiales</taxon>
        <taxon>Pichiaceae</taxon>
        <taxon>Ambrosiozyma</taxon>
    </lineage>
</organism>
<proteinExistence type="predicted"/>
<reference evidence="1" key="1">
    <citation type="submission" date="2023-04" db="EMBL/GenBank/DDBJ databases">
        <title>Ambrosiozyma monospora NBRC 10751.</title>
        <authorList>
            <person name="Ichikawa N."/>
            <person name="Sato H."/>
            <person name="Tonouchi N."/>
        </authorList>
    </citation>
    <scope>NUCLEOTIDE SEQUENCE</scope>
    <source>
        <strain evidence="1">NBRC 10751</strain>
    </source>
</reference>
<name>A0ACB5T687_AMBMO</name>
<accession>A0ACB5T687</accession>
<sequence length="432" mass="48224">MSPELTTNPDNGSTSKQSQKPKPKSKPKQKRTRSRTGCHACKKAKIKCDETKPTCLNCARVNRQCDYSLKLTWGGRPYKKPKVEKLNPVANLSRMQFTKTQNGNGNQGNGQFGVLSFEDVQIKKESSPSISNPPLATQASQVSQLPVVSSSPSTYLSPSSNLQFLLQMRNQCSSVSATPSDIRTAIPSHHNSKPETLHHHETMSHHLQPQQQERQFKVFEPPKDPLLKSIIPPQPSKGEHTPSTVPEIQHTVNNKPSNSTKTTSEKHQHGQQIFLKSSPGLSPLFHNDDLSTNIQSVSNAIGNVLHDNSIKTTNHHSWSVLNELDDEHGFSLEERLDRIVNNDNINVNPINNTNNNVTHTGMNKHHFDPDVEAFEEYADDLMQLDVFQPKLVNGLSSSPLLRHISPPKPSNSPLKIYNPFDEEVDDCSQFDT</sequence>
<protein>
    <submittedName>
        <fullName evidence="1">Unnamed protein product</fullName>
    </submittedName>
</protein>
<dbReference type="EMBL" id="BSXS01003947">
    <property type="protein sequence ID" value="GME82211.1"/>
    <property type="molecule type" value="Genomic_DNA"/>
</dbReference>
<dbReference type="Proteomes" id="UP001165064">
    <property type="component" value="Unassembled WGS sequence"/>
</dbReference>
<keyword evidence="2" id="KW-1185">Reference proteome</keyword>
<evidence type="ECO:0000313" key="2">
    <source>
        <dbReference type="Proteomes" id="UP001165064"/>
    </source>
</evidence>
<evidence type="ECO:0000313" key="1">
    <source>
        <dbReference type="EMBL" id="GME82211.1"/>
    </source>
</evidence>